<dbReference type="Gene3D" id="3.40.50.620">
    <property type="entry name" value="HUPs"/>
    <property type="match status" value="2"/>
</dbReference>
<dbReference type="AlphaFoldDB" id="A0A660L287"/>
<dbReference type="RefSeq" id="WP_121255277.1">
    <property type="nucleotide sequence ID" value="NZ_RBIL01000002.1"/>
</dbReference>
<reference evidence="3 4" key="1">
    <citation type="submission" date="2018-10" db="EMBL/GenBank/DDBJ databases">
        <title>Genomic Encyclopedia of Archaeal and Bacterial Type Strains, Phase II (KMG-II): from individual species to whole genera.</title>
        <authorList>
            <person name="Goeker M."/>
        </authorList>
    </citation>
    <scope>NUCLEOTIDE SEQUENCE [LARGE SCALE GENOMIC DNA]</scope>
    <source>
        <strain evidence="3 4">DSM 14954</strain>
    </source>
</reference>
<name>A0A660L287_9ACTN</name>
<organism evidence="3 4">
    <name type="scientific">Solirubrobacter pauli</name>
    <dbReference type="NCBI Taxonomy" id="166793"/>
    <lineage>
        <taxon>Bacteria</taxon>
        <taxon>Bacillati</taxon>
        <taxon>Actinomycetota</taxon>
        <taxon>Thermoleophilia</taxon>
        <taxon>Solirubrobacterales</taxon>
        <taxon>Solirubrobacteraceae</taxon>
        <taxon>Solirubrobacter</taxon>
    </lineage>
</organism>
<dbReference type="OrthoDB" id="5242641at2"/>
<dbReference type="PANTHER" id="PTHR46268:SF6">
    <property type="entry name" value="UNIVERSAL STRESS PROTEIN UP12"/>
    <property type="match status" value="1"/>
</dbReference>
<dbReference type="PRINTS" id="PR01438">
    <property type="entry name" value="UNVRSLSTRESS"/>
</dbReference>
<dbReference type="Proteomes" id="UP000278962">
    <property type="component" value="Unassembled WGS sequence"/>
</dbReference>
<proteinExistence type="inferred from homology"/>
<evidence type="ECO:0000313" key="3">
    <source>
        <dbReference type="EMBL" id="RKQ87039.1"/>
    </source>
</evidence>
<dbReference type="CDD" id="cd00293">
    <property type="entry name" value="USP-like"/>
    <property type="match status" value="1"/>
</dbReference>
<keyword evidence="4" id="KW-1185">Reference proteome</keyword>
<dbReference type="InterPro" id="IPR006015">
    <property type="entry name" value="Universal_stress_UspA"/>
</dbReference>
<comment type="similarity">
    <text evidence="1">Belongs to the universal stress protein A family.</text>
</comment>
<dbReference type="InterPro" id="IPR006016">
    <property type="entry name" value="UspA"/>
</dbReference>
<dbReference type="Pfam" id="PF00582">
    <property type="entry name" value="Usp"/>
    <property type="match status" value="2"/>
</dbReference>
<comment type="caution">
    <text evidence="3">The sequence shown here is derived from an EMBL/GenBank/DDBJ whole genome shotgun (WGS) entry which is preliminary data.</text>
</comment>
<dbReference type="EMBL" id="RBIL01000002">
    <property type="protein sequence ID" value="RKQ87039.1"/>
    <property type="molecule type" value="Genomic_DNA"/>
</dbReference>
<dbReference type="PANTHER" id="PTHR46268">
    <property type="entry name" value="STRESS RESPONSE PROTEIN NHAX"/>
    <property type="match status" value="1"/>
</dbReference>
<gene>
    <name evidence="3" type="ORF">C8N24_5059</name>
</gene>
<feature type="domain" description="UspA" evidence="2">
    <location>
        <begin position="159"/>
        <end position="302"/>
    </location>
</feature>
<evidence type="ECO:0000259" key="2">
    <source>
        <dbReference type="Pfam" id="PF00582"/>
    </source>
</evidence>
<protein>
    <submittedName>
        <fullName evidence="3">Nucleotide-binding universal stress UspA family protein</fullName>
    </submittedName>
</protein>
<dbReference type="InterPro" id="IPR014729">
    <property type="entry name" value="Rossmann-like_a/b/a_fold"/>
</dbReference>
<evidence type="ECO:0000256" key="1">
    <source>
        <dbReference type="ARBA" id="ARBA00008791"/>
    </source>
</evidence>
<evidence type="ECO:0000313" key="4">
    <source>
        <dbReference type="Proteomes" id="UP000278962"/>
    </source>
</evidence>
<sequence length="322" mass="33659">METSGHIRHAPVLAAFSPEAGAREPVEFAVAASRITGAPLIIAVVVDTGSPVRLGGTVAADGPSLPAGVAAPVRHLQSELEGRGVPVEVRVFEDSTAARGLARAIDELEPELVVVGATSRGERGALLLGTTAGRVIRVSACPVAVVPRGYTRPENGVQVVCAAYTRTPEGQDALRAAASLARSGRVALRVIHVVEPKHMQEEAHQLMAEQHHAVGAESQYAARTRLDIEAQTRAAVAEVAGDLDADVDLMIDEPVRALAAASGHVDLLVMGSRGLGPRRSVVLGSVSRRVIERAACPVIVIPRDTEAKSEELLSDVEAHAPR</sequence>
<accession>A0A660L287</accession>
<feature type="domain" description="UspA" evidence="2">
    <location>
        <begin position="12"/>
        <end position="147"/>
    </location>
</feature>
<dbReference type="SUPFAM" id="SSF52402">
    <property type="entry name" value="Adenine nucleotide alpha hydrolases-like"/>
    <property type="match status" value="2"/>
</dbReference>